<dbReference type="Proteomes" id="UP000599688">
    <property type="component" value="Unassembled WGS sequence"/>
</dbReference>
<evidence type="ECO:0008006" key="4">
    <source>
        <dbReference type="Google" id="ProtNLM"/>
    </source>
</evidence>
<proteinExistence type="predicted"/>
<feature type="region of interest" description="Disordered" evidence="1">
    <location>
        <begin position="1"/>
        <end position="40"/>
    </location>
</feature>
<protein>
    <recommendedName>
        <fullName evidence="4">Porin</fullName>
    </recommendedName>
</protein>
<reference evidence="2 3" key="1">
    <citation type="journal article" date="2014" name="Int. J. Syst. Evol. Microbiol.">
        <title>Complete genome sequence of Corynebacterium casei LMG S-19264T (=DSM 44701T), isolated from a smear-ripened cheese.</title>
        <authorList>
            <consortium name="US DOE Joint Genome Institute (JGI-PGF)"/>
            <person name="Walter F."/>
            <person name="Albersmeier A."/>
            <person name="Kalinowski J."/>
            <person name="Ruckert C."/>
        </authorList>
    </citation>
    <scope>NUCLEOTIDE SEQUENCE [LARGE SCALE GENOMIC DNA]</scope>
    <source>
        <strain evidence="2 3">CGMCC 1.12925</strain>
    </source>
</reference>
<evidence type="ECO:0000313" key="3">
    <source>
        <dbReference type="Proteomes" id="UP000599688"/>
    </source>
</evidence>
<feature type="compositionally biased region" description="Basic and acidic residues" evidence="1">
    <location>
        <begin position="20"/>
        <end position="37"/>
    </location>
</feature>
<dbReference type="EMBL" id="BMGL01000011">
    <property type="protein sequence ID" value="GGE18226.1"/>
    <property type="molecule type" value="Genomic_DNA"/>
</dbReference>
<organism evidence="2 3">
    <name type="scientific">Psychroflexus salis</name>
    <dbReference type="NCBI Taxonomy" id="1526574"/>
    <lineage>
        <taxon>Bacteria</taxon>
        <taxon>Pseudomonadati</taxon>
        <taxon>Bacteroidota</taxon>
        <taxon>Flavobacteriia</taxon>
        <taxon>Flavobacteriales</taxon>
        <taxon>Flavobacteriaceae</taxon>
        <taxon>Psychroflexus</taxon>
    </lineage>
</organism>
<dbReference type="AlphaFoldDB" id="A0A917EBB3"/>
<comment type="caution">
    <text evidence="2">The sequence shown here is derived from an EMBL/GenBank/DDBJ whole genome shotgun (WGS) entry which is preliminary data.</text>
</comment>
<evidence type="ECO:0000313" key="2">
    <source>
        <dbReference type="EMBL" id="GGE18226.1"/>
    </source>
</evidence>
<feature type="compositionally biased region" description="Basic and acidic residues" evidence="1">
    <location>
        <begin position="1"/>
        <end position="11"/>
    </location>
</feature>
<evidence type="ECO:0000256" key="1">
    <source>
        <dbReference type="SAM" id="MobiDB-lite"/>
    </source>
</evidence>
<accession>A0A917EBB3</accession>
<dbReference type="InterPro" id="IPR025631">
    <property type="entry name" value="Porin_10"/>
</dbReference>
<name>A0A917EBB3_9FLAO</name>
<sequence>MQGQERLKKTEGAGGGEPVNRAERGIDTQRVNKKDDMPPATDYKIINRERDTTVVDTSLSIQKYFKANYLRKDNFELLALHNVGMPYNKLGHDFQDFSLTPKLGASAKHFNYKTKDDIYYYETPTPFTELYFRTVLEQGQSLKSFFTTNLNPRLNFSVAYEALNSLGEYVHARSEASNFSTSFNYRNKSDRYFLRFHFTSHDLEQQENGGLTTESVQNFVNEVPEFENRASLAVQFQDAFSRLWGNRLYIDQEYILVRGNDSTQNNQIRLAHELSIEDKNYAFNQEDASSYFGPTLVNDNIRDEVKHFEYQNELKASYKQNLLGKFEFAAQITDFRYQYNAIYVQEDGSLIPNLLNGNLYSLSGIYANKIGDLSYKGEAKYNVAGEFDGSFLKGELNYAINKQTDVNAFLSVSSRAPDFNYLLNQSAYQNYNWFNNLDNIDTQILGGKISHKKFGNLEASLTQIKNYTYFGSLGEIESLEEVFTNVKALQATDQDVRYVKVKATNDMQFGVFGMHHSLLYQNVLNGENLLPTPDFVSRNTLYYQDHWFEKATFIQTGISFKYFTDFNSTMFNPILNEFVVQDFTNLEGFYNVDLFFNAKVRSARLFFVLENATGLFEGNTNFTAPGYALRDFRFRFGLVWNFFL</sequence>
<dbReference type="Pfam" id="PF14121">
    <property type="entry name" value="Porin_10"/>
    <property type="match status" value="1"/>
</dbReference>
<gene>
    <name evidence="2" type="ORF">GCM10010831_19280</name>
</gene>
<keyword evidence="3" id="KW-1185">Reference proteome</keyword>